<name>A0ABR5J2I3_9ACTN</name>
<dbReference type="InterPro" id="IPR005135">
    <property type="entry name" value="Endo/exonuclease/phosphatase"/>
</dbReference>
<comment type="cofactor">
    <cofactor evidence="2">
        <name>Mg(2+)</name>
        <dbReference type="ChEBI" id="CHEBI:18420"/>
    </cofactor>
</comment>
<gene>
    <name evidence="10" type="ORF">ADK38_24475</name>
</gene>
<keyword evidence="8" id="KW-0234">DNA repair</keyword>
<dbReference type="Gene3D" id="3.60.10.10">
    <property type="entry name" value="Endonuclease/exonuclease/phosphatase"/>
    <property type="match status" value="1"/>
</dbReference>
<keyword evidence="6" id="KW-0378">Hydrolase</keyword>
<dbReference type="SUPFAM" id="SSF56219">
    <property type="entry name" value="DNase I-like"/>
    <property type="match status" value="1"/>
</dbReference>
<evidence type="ECO:0000256" key="1">
    <source>
        <dbReference type="ARBA" id="ARBA00001936"/>
    </source>
</evidence>
<feature type="domain" description="Endonuclease/exonuclease/phosphatase" evidence="9">
    <location>
        <begin position="2"/>
        <end position="251"/>
    </location>
</feature>
<dbReference type="EMBL" id="LGUT01002126">
    <property type="protein sequence ID" value="KOG87610.1"/>
    <property type="molecule type" value="Genomic_DNA"/>
</dbReference>
<evidence type="ECO:0000256" key="3">
    <source>
        <dbReference type="ARBA" id="ARBA00022722"/>
    </source>
</evidence>
<comment type="cofactor">
    <cofactor evidence="1">
        <name>Mn(2+)</name>
        <dbReference type="ChEBI" id="CHEBI:29035"/>
    </cofactor>
</comment>
<dbReference type="RefSeq" id="WP_030883923.1">
    <property type="nucleotide sequence ID" value="NZ_JBIRHZ010000004.1"/>
</dbReference>
<keyword evidence="7" id="KW-0460">Magnesium</keyword>
<protein>
    <recommendedName>
        <fullName evidence="9">Endonuclease/exonuclease/phosphatase domain-containing protein</fullName>
    </recommendedName>
</protein>
<evidence type="ECO:0000313" key="10">
    <source>
        <dbReference type="EMBL" id="KOG87610.1"/>
    </source>
</evidence>
<proteinExistence type="predicted"/>
<organism evidence="10 11">
    <name type="scientific">Streptomyces varsoviensis</name>
    <dbReference type="NCBI Taxonomy" id="67373"/>
    <lineage>
        <taxon>Bacteria</taxon>
        <taxon>Bacillati</taxon>
        <taxon>Actinomycetota</taxon>
        <taxon>Actinomycetes</taxon>
        <taxon>Kitasatosporales</taxon>
        <taxon>Streptomycetaceae</taxon>
        <taxon>Streptomyces</taxon>
    </lineage>
</organism>
<keyword evidence="5" id="KW-0227">DNA damage</keyword>
<evidence type="ECO:0000313" key="11">
    <source>
        <dbReference type="Proteomes" id="UP000037020"/>
    </source>
</evidence>
<comment type="caution">
    <text evidence="10">The sequence shown here is derived from an EMBL/GenBank/DDBJ whole genome shotgun (WGS) entry which is preliminary data.</text>
</comment>
<keyword evidence="3" id="KW-0540">Nuclease</keyword>
<keyword evidence="11" id="KW-1185">Reference proteome</keyword>
<dbReference type="InterPro" id="IPR051547">
    <property type="entry name" value="TDP2-like"/>
</dbReference>
<dbReference type="PANTHER" id="PTHR15822">
    <property type="entry name" value="TRAF AND TNF RECEPTOR-ASSOCIATED PROTEIN"/>
    <property type="match status" value="1"/>
</dbReference>
<dbReference type="Proteomes" id="UP000037020">
    <property type="component" value="Unassembled WGS sequence"/>
</dbReference>
<evidence type="ECO:0000256" key="8">
    <source>
        <dbReference type="ARBA" id="ARBA00023204"/>
    </source>
</evidence>
<dbReference type="PANTHER" id="PTHR15822:SF4">
    <property type="entry name" value="TYROSYL-DNA PHOSPHODIESTERASE 2"/>
    <property type="match status" value="1"/>
</dbReference>
<keyword evidence="4" id="KW-0479">Metal-binding</keyword>
<evidence type="ECO:0000256" key="4">
    <source>
        <dbReference type="ARBA" id="ARBA00022723"/>
    </source>
</evidence>
<dbReference type="Pfam" id="PF03372">
    <property type="entry name" value="Exo_endo_phos"/>
    <property type="match status" value="1"/>
</dbReference>
<evidence type="ECO:0000256" key="6">
    <source>
        <dbReference type="ARBA" id="ARBA00022801"/>
    </source>
</evidence>
<evidence type="ECO:0000256" key="5">
    <source>
        <dbReference type="ARBA" id="ARBA00022763"/>
    </source>
</evidence>
<accession>A0ABR5J2I3</accession>
<dbReference type="InterPro" id="IPR036691">
    <property type="entry name" value="Endo/exonu/phosph_ase_sf"/>
</dbReference>
<evidence type="ECO:0000256" key="2">
    <source>
        <dbReference type="ARBA" id="ARBA00001946"/>
    </source>
</evidence>
<reference evidence="10 11" key="1">
    <citation type="submission" date="2015-07" db="EMBL/GenBank/DDBJ databases">
        <authorList>
            <person name="Ju K.-S."/>
            <person name="Doroghazi J.R."/>
            <person name="Metcalf W.W."/>
        </authorList>
    </citation>
    <scope>NUCLEOTIDE SEQUENCE [LARGE SCALE GENOMIC DNA]</scope>
    <source>
        <strain evidence="10 11">NRRL B-3589</strain>
    </source>
</reference>
<sequence length="269" mass="29362">MNVLEPWYADGPARRRALAARIAEAAPDVLALQEVVADDLRVLAADGWRVVPHPCRSPDGVGAALAVRAPLGRVRTDPLQVSDRTPRTPWCGVAAAELRHGEPLGGVLVVHHKPSWPYGFEYERERQALRAAGLAEEMLAESEGRLRHAIVLGDFDARPDAASLRFWRGLRSIDGVSVCYQDAWECAHPGDPGLTFDPGNPLVRAGDMPLEPGRRIDYVLARCGAYGPTLRVTACERFLVEPVEGVRVSDHYGVLADFEAPERSPGAWV</sequence>
<evidence type="ECO:0000256" key="7">
    <source>
        <dbReference type="ARBA" id="ARBA00022842"/>
    </source>
</evidence>
<evidence type="ECO:0000259" key="9">
    <source>
        <dbReference type="Pfam" id="PF03372"/>
    </source>
</evidence>